<reference evidence="1" key="1">
    <citation type="submission" date="2017-08" db="EMBL/GenBank/DDBJ databases">
        <authorList>
            <consortium name="Urmite Genomes"/>
        </authorList>
    </citation>
    <scope>NUCLEOTIDE SEQUENCE [LARGE SCALE GENOMIC DNA]</scope>
    <source>
        <strain evidence="1">IHUMI-LCC2</strain>
    </source>
</reference>
<dbReference type="GeneID" id="35382505"/>
<evidence type="ECO:0000313" key="2">
    <source>
        <dbReference type="Proteomes" id="UP000236316"/>
    </source>
</evidence>
<proteinExistence type="predicted"/>
<keyword evidence="2" id="KW-1185">Reference proteome</keyword>
<sequence>MLNEMYNILDLPLDLIREIGYIKELIPTNKYFHSILSKKENIIYDKRLKYFSEGIQYACMQAHRMSWTLVAKLFINNDLDANFANNQLLKCSCLTEDASSVYYILNKINQDDVRTDNYICHKLSIIYGDNETLYYLLCKTNDISYDVLKELLKLCVISGNVLAYKYMFHKYTNEISCYEQLMLACIGGYIGYFEHTYNKLDDCTLRCIINFDCHHTILREDDTKKCIYKCLKYDQPELLEYLLKHHNYFYGREIEDIHRRNSDMILTRGCVNVCCKFNKYMKCNKFIYDNIYDNVLNNKDVWKYEFIKKIEDVEIGNDVYDTCSSEYISNWNWNNRLLGDYDFDEEFLEERMLYYKLKWMYEDKYN</sequence>
<dbReference type="KEGG" id="vg:35382505"/>
<dbReference type="RefSeq" id="YP_009448896.1">
    <property type="nucleotide sequence ID" value="NC_036594.1"/>
</dbReference>
<gene>
    <name evidence="1" type="ORF">ORPV_690</name>
</gene>
<protein>
    <submittedName>
        <fullName evidence="1">Ankyrin-repeat protein</fullName>
    </submittedName>
</protein>
<organism evidence="1">
    <name type="scientific">Orpheovirus IHUMI-LCC2</name>
    <dbReference type="NCBI Taxonomy" id="2023057"/>
    <lineage>
        <taxon>Viruses</taxon>
        <taxon>Varidnaviria</taxon>
        <taxon>Bamfordvirae</taxon>
        <taxon>Nucleocytoviricota</taxon>
        <taxon>Megaviricetes</taxon>
        <taxon>Pimascovirales</taxon>
        <taxon>Ocovirineae</taxon>
        <taxon>Orpheoviridae</taxon>
        <taxon>Alphaorpheovirus</taxon>
        <taxon>Alphaorpheovirus massiliense</taxon>
    </lineage>
</organism>
<accession>A0A2I2L4Z0</accession>
<dbReference type="EMBL" id="LT906555">
    <property type="protein sequence ID" value="SNW62594.1"/>
    <property type="molecule type" value="Genomic_DNA"/>
</dbReference>
<evidence type="ECO:0000313" key="1">
    <source>
        <dbReference type="EMBL" id="SNW62594.1"/>
    </source>
</evidence>
<dbReference type="Proteomes" id="UP000236316">
    <property type="component" value="Segment"/>
</dbReference>
<name>A0A2I2L4Z0_9VIRU</name>